<protein>
    <submittedName>
        <fullName evidence="1">Uncharacterized protein</fullName>
    </submittedName>
</protein>
<sequence length="68" mass="6758">MAGAMGGRPLPLREVAPRAGGGVAPRAGGGLRGLVFGRACGVRTNAAAWTAGVLRSALRRAAAVSPYE</sequence>
<evidence type="ECO:0000313" key="1">
    <source>
        <dbReference type="EMBL" id="GAA0574191.1"/>
    </source>
</evidence>
<reference evidence="1 2" key="1">
    <citation type="journal article" date="2019" name="Int. J. Syst. Evol. Microbiol.">
        <title>The Global Catalogue of Microorganisms (GCM) 10K type strain sequencing project: providing services to taxonomists for standard genome sequencing and annotation.</title>
        <authorList>
            <consortium name="The Broad Institute Genomics Platform"/>
            <consortium name="The Broad Institute Genome Sequencing Center for Infectious Disease"/>
            <person name="Wu L."/>
            <person name="Ma J."/>
        </authorList>
    </citation>
    <scope>NUCLEOTIDE SEQUENCE [LARGE SCALE GENOMIC DNA]</scope>
    <source>
        <strain evidence="1 2">JCM 9933</strain>
    </source>
</reference>
<accession>A0ABN1EUU9</accession>
<evidence type="ECO:0000313" key="2">
    <source>
        <dbReference type="Proteomes" id="UP001501588"/>
    </source>
</evidence>
<proteinExistence type="predicted"/>
<keyword evidence="2" id="KW-1185">Reference proteome</keyword>
<dbReference type="EMBL" id="BAAAFZ010000008">
    <property type="protein sequence ID" value="GAA0574191.1"/>
    <property type="molecule type" value="Genomic_DNA"/>
</dbReference>
<comment type="caution">
    <text evidence="1">The sequence shown here is derived from an EMBL/GenBank/DDBJ whole genome shotgun (WGS) entry which is preliminary data.</text>
</comment>
<organism evidence="1 2">
    <name type="scientific">Craurococcus roseus</name>
    <dbReference type="NCBI Taxonomy" id="77585"/>
    <lineage>
        <taxon>Bacteria</taxon>
        <taxon>Pseudomonadati</taxon>
        <taxon>Pseudomonadota</taxon>
        <taxon>Alphaproteobacteria</taxon>
        <taxon>Acetobacterales</taxon>
        <taxon>Acetobacteraceae</taxon>
        <taxon>Craurococcus</taxon>
    </lineage>
</organism>
<name>A0ABN1EUU9_9PROT</name>
<dbReference type="Proteomes" id="UP001501588">
    <property type="component" value="Unassembled WGS sequence"/>
</dbReference>
<gene>
    <name evidence="1" type="ORF">GCM10009416_11150</name>
</gene>